<dbReference type="InterPro" id="IPR008775">
    <property type="entry name" value="Phytyl_CoA_dOase-like"/>
</dbReference>
<dbReference type="GO" id="GO:0005506">
    <property type="term" value="F:iron ion binding"/>
    <property type="evidence" value="ECO:0007669"/>
    <property type="project" value="UniProtKB-ARBA"/>
</dbReference>
<evidence type="ECO:0008006" key="5">
    <source>
        <dbReference type="Google" id="ProtNLM"/>
    </source>
</evidence>
<dbReference type="Pfam" id="PF05721">
    <property type="entry name" value="PhyH"/>
    <property type="match status" value="1"/>
</dbReference>
<reference evidence="3" key="1">
    <citation type="submission" date="2020-05" db="EMBL/GenBank/DDBJ databases">
        <authorList>
            <consortium name="Genoscope - CEA"/>
            <person name="William W."/>
        </authorList>
    </citation>
    <scope>NUCLEOTIDE SEQUENCE [LARGE SCALE GENOMIC DNA]</scope>
    <source>
        <strain evidence="3">PCC 7821</strain>
    </source>
</reference>
<dbReference type="AlphaFoldDB" id="A0A6J7ZEJ4"/>
<keyword evidence="4" id="KW-1185">Reference proteome</keyword>
<dbReference type="RefSeq" id="WP_026798360.1">
    <property type="nucleotide sequence ID" value="NZ_CZCZ02000002.1"/>
</dbReference>
<dbReference type="PANTHER" id="PTHR20883:SF15">
    <property type="entry name" value="PHYTANOYL-COA DIOXYGENASE DOMAIN-CONTAINING PROTEIN 1"/>
    <property type="match status" value="1"/>
</dbReference>
<evidence type="ECO:0000256" key="1">
    <source>
        <dbReference type="ARBA" id="ARBA00022723"/>
    </source>
</evidence>
<evidence type="ECO:0000256" key="2">
    <source>
        <dbReference type="ARBA" id="ARBA00023004"/>
    </source>
</evidence>
<accession>A0A6J7ZEJ4</accession>
<dbReference type="Gene3D" id="2.60.120.620">
    <property type="entry name" value="q2cbj1_9rhob like domain"/>
    <property type="match status" value="1"/>
</dbReference>
<dbReference type="Proteomes" id="UP000196521">
    <property type="component" value="Unassembled WGS sequence"/>
</dbReference>
<comment type="caution">
    <text evidence="3">The sequence shown here is derived from an EMBL/GenBank/DDBJ whole genome shotgun (WGS) entry which is preliminary data.</text>
</comment>
<evidence type="ECO:0000313" key="4">
    <source>
        <dbReference type="Proteomes" id="UP000196521"/>
    </source>
</evidence>
<organism evidence="3 4">
    <name type="scientific">Planktothrix rubescens CCAP 1459/22</name>
    <dbReference type="NCBI Taxonomy" id="329571"/>
    <lineage>
        <taxon>Bacteria</taxon>
        <taxon>Bacillati</taxon>
        <taxon>Cyanobacteriota</taxon>
        <taxon>Cyanophyceae</taxon>
        <taxon>Oscillatoriophycideae</taxon>
        <taxon>Oscillatoriales</taxon>
        <taxon>Microcoleaceae</taxon>
        <taxon>Planktothrix</taxon>
    </lineage>
</organism>
<evidence type="ECO:0000313" key="3">
    <source>
        <dbReference type="EMBL" id="CAC5339791.1"/>
    </source>
</evidence>
<keyword evidence="1" id="KW-0479">Metal-binding</keyword>
<sequence>MKPIPAQAITVNSSLEVKTTSHSKESFLPTFNEKGYYLLPGILSPERVLEIRKFLEEKFNEKFQDEDLIRDDTIPDHLCLYPELIDTFINDQLLEVIKSIVGDDFVLLSVSCIRNSFKVLHTDLTTAEGVGAQFFLRPDFNAITIGIYLQDCNDEGGGLFVVPGSHKKRDPLVKQRQLAKGIGVPVFAKIMRKMTGGRFPKYEDYSIFEKEGINLPSKAGDAVVFDMRILHRGSKAVAKRETTKFALFYHISASGQSCDEHIEFLFSEHGHPYLREPRNPEIIKKAAQNAGFTAI</sequence>
<dbReference type="GO" id="GO:0016706">
    <property type="term" value="F:2-oxoglutarate-dependent dioxygenase activity"/>
    <property type="evidence" value="ECO:0007669"/>
    <property type="project" value="UniProtKB-ARBA"/>
</dbReference>
<dbReference type="SUPFAM" id="SSF51197">
    <property type="entry name" value="Clavaminate synthase-like"/>
    <property type="match status" value="1"/>
</dbReference>
<protein>
    <recommendedName>
        <fullName evidence="5">Phytanoyl-CoA dioxygenase</fullName>
    </recommendedName>
</protein>
<gene>
    <name evidence="3" type="ORF">PLAN_MP30067</name>
</gene>
<proteinExistence type="predicted"/>
<dbReference type="PANTHER" id="PTHR20883">
    <property type="entry name" value="PHYTANOYL-COA DIOXYGENASE DOMAIN CONTAINING 1"/>
    <property type="match status" value="1"/>
</dbReference>
<dbReference type="EMBL" id="CZCZ02000002">
    <property type="protein sequence ID" value="CAC5339791.1"/>
    <property type="molecule type" value="Genomic_DNA"/>
</dbReference>
<keyword evidence="2" id="KW-0408">Iron</keyword>
<name>A0A6J7ZEJ4_PLARU</name>